<dbReference type="GeneID" id="79314915"/>
<feature type="transmembrane region" description="Helical" evidence="6">
    <location>
        <begin position="239"/>
        <end position="259"/>
    </location>
</feature>
<gene>
    <name evidence="7" type="ORF">ACFQPE_03885</name>
</gene>
<keyword evidence="2" id="KW-1003">Cell membrane</keyword>
<dbReference type="InterPro" id="IPR051907">
    <property type="entry name" value="DoxX-like_oxidoreductase"/>
</dbReference>
<dbReference type="Proteomes" id="UP001596547">
    <property type="component" value="Unassembled WGS sequence"/>
</dbReference>
<evidence type="ECO:0000313" key="7">
    <source>
        <dbReference type="EMBL" id="MFC7315936.1"/>
    </source>
</evidence>
<feature type="transmembrane region" description="Helical" evidence="6">
    <location>
        <begin position="54"/>
        <end position="75"/>
    </location>
</feature>
<dbReference type="PANTHER" id="PTHR33452:SF1">
    <property type="entry name" value="INNER MEMBRANE PROTEIN YPHA-RELATED"/>
    <property type="match status" value="1"/>
</dbReference>
<evidence type="ECO:0000256" key="1">
    <source>
        <dbReference type="ARBA" id="ARBA00004651"/>
    </source>
</evidence>
<keyword evidence="8" id="KW-1185">Reference proteome</keyword>
<evidence type="ECO:0000256" key="6">
    <source>
        <dbReference type="SAM" id="Phobius"/>
    </source>
</evidence>
<dbReference type="AlphaFoldDB" id="A0ABD6A6H5"/>
<evidence type="ECO:0000313" key="8">
    <source>
        <dbReference type="Proteomes" id="UP001596547"/>
    </source>
</evidence>
<name>A0ABD6A6H5_9EURY</name>
<dbReference type="PANTHER" id="PTHR33452">
    <property type="entry name" value="OXIDOREDUCTASE CATD-RELATED"/>
    <property type="match status" value="1"/>
</dbReference>
<dbReference type="RefSeq" id="WP_276305338.1">
    <property type="nucleotide sequence ID" value="NZ_CP119992.1"/>
</dbReference>
<accession>A0ABD6A6H5</accession>
<evidence type="ECO:0000256" key="2">
    <source>
        <dbReference type="ARBA" id="ARBA00022475"/>
    </source>
</evidence>
<dbReference type="GO" id="GO:0005886">
    <property type="term" value="C:plasma membrane"/>
    <property type="evidence" value="ECO:0007669"/>
    <property type="project" value="UniProtKB-SubCell"/>
</dbReference>
<dbReference type="EMBL" id="JBHTBF010000001">
    <property type="protein sequence ID" value="MFC7315936.1"/>
    <property type="molecule type" value="Genomic_DNA"/>
</dbReference>
<feature type="transmembrane region" description="Helical" evidence="6">
    <location>
        <begin position="96"/>
        <end position="118"/>
    </location>
</feature>
<comment type="caution">
    <text evidence="7">The sequence shown here is derived from an EMBL/GenBank/DDBJ whole genome shotgun (WGS) entry which is preliminary data.</text>
</comment>
<keyword evidence="5 6" id="KW-0472">Membrane</keyword>
<feature type="transmembrane region" description="Helical" evidence="6">
    <location>
        <begin position="297"/>
        <end position="320"/>
    </location>
</feature>
<organism evidence="7 8">
    <name type="scientific">Halomarina halobia</name>
    <dbReference type="NCBI Taxonomy" id="3033386"/>
    <lineage>
        <taxon>Archaea</taxon>
        <taxon>Methanobacteriati</taxon>
        <taxon>Methanobacteriota</taxon>
        <taxon>Stenosarchaea group</taxon>
        <taxon>Halobacteria</taxon>
        <taxon>Halobacteriales</taxon>
        <taxon>Natronomonadaceae</taxon>
        <taxon>Halomarina</taxon>
    </lineage>
</organism>
<reference evidence="7 8" key="1">
    <citation type="journal article" date="2019" name="Int. J. Syst. Evol. Microbiol.">
        <title>The Global Catalogue of Microorganisms (GCM) 10K type strain sequencing project: providing services to taxonomists for standard genome sequencing and annotation.</title>
        <authorList>
            <consortium name="The Broad Institute Genomics Platform"/>
            <consortium name="The Broad Institute Genome Sequencing Center for Infectious Disease"/>
            <person name="Wu L."/>
            <person name="Ma J."/>
        </authorList>
    </citation>
    <scope>NUCLEOTIDE SEQUENCE [LARGE SCALE GENOMIC DNA]</scope>
    <source>
        <strain evidence="7 8">PSR21</strain>
    </source>
</reference>
<evidence type="ECO:0000256" key="5">
    <source>
        <dbReference type="ARBA" id="ARBA00023136"/>
    </source>
</evidence>
<dbReference type="InterPro" id="IPR032808">
    <property type="entry name" value="DoxX"/>
</dbReference>
<dbReference type="Pfam" id="PF07681">
    <property type="entry name" value="DoxX"/>
    <property type="match status" value="1"/>
</dbReference>
<evidence type="ECO:0000256" key="3">
    <source>
        <dbReference type="ARBA" id="ARBA00022692"/>
    </source>
</evidence>
<comment type="subcellular location">
    <subcellularLocation>
        <location evidence="1">Cell membrane</location>
        <topology evidence="1">Multi-pass membrane protein</topology>
    </subcellularLocation>
</comment>
<protein>
    <submittedName>
        <fullName evidence="7">DoxX family protein</fullName>
    </submittedName>
</protein>
<feature type="transmembrane region" description="Helical" evidence="6">
    <location>
        <begin position="162"/>
        <end position="182"/>
    </location>
</feature>
<feature type="transmembrane region" description="Helical" evidence="6">
    <location>
        <begin position="332"/>
        <end position="351"/>
    </location>
</feature>
<keyword evidence="4 6" id="KW-1133">Transmembrane helix</keyword>
<keyword evidence="3 6" id="KW-0812">Transmembrane</keyword>
<sequence>MAPRIERPALLSGALLLVALGASGVASAHVRYVVDGGAAVEALRVLAETLSDPFNLLVLGAGAVGLAAALGLYLWSRPARPDVEAARAALSGYDDLLPWLFRLSLGLPLVGAGFNGYYFSPLVHAEAFDPAFGDLGGLFVRLFGIAVGFLLLFGLATRLVALIGLAAYLAGVVAFPALLLAFEYVPGFVAVALLGGGRPSADDLIAAVAADERTAYSRIDPVYRRLAVPLGERIEPYTAFVPTAVRLGLGLAFAYLGLVEKLMNPGVALAVVAKYDLTAVVPVQPELWVVGAGLVEILVGVTLVLGLFTRAFSAVAFVLLTTTLFGLPDDPVLAHVSLFGLTSALLVTGAGRFSVDGWLHEAFAGRRAAAAEAD</sequence>
<proteinExistence type="predicted"/>
<feature type="transmembrane region" description="Helical" evidence="6">
    <location>
        <begin position="138"/>
        <end position="155"/>
    </location>
</feature>
<evidence type="ECO:0000256" key="4">
    <source>
        <dbReference type="ARBA" id="ARBA00022989"/>
    </source>
</evidence>